<dbReference type="EMBL" id="VMRJ01000002">
    <property type="protein sequence ID" value="TVT41715.1"/>
    <property type="molecule type" value="Genomic_DNA"/>
</dbReference>
<evidence type="ECO:0000313" key="3">
    <source>
        <dbReference type="EMBL" id="TVT41715.1"/>
    </source>
</evidence>
<evidence type="ECO:0000259" key="2">
    <source>
        <dbReference type="Pfam" id="PF12969"/>
    </source>
</evidence>
<accession>A0A558BYW3</accession>
<feature type="chain" id="PRO_5022181108" evidence="1">
    <location>
        <begin position="25"/>
        <end position="668"/>
    </location>
</feature>
<dbReference type="Gene3D" id="2.60.120.1130">
    <property type="match status" value="1"/>
</dbReference>
<proteinExistence type="predicted"/>
<keyword evidence="1" id="KW-0732">Signal</keyword>
<comment type="caution">
    <text evidence="3">The sequence shown here is derived from an EMBL/GenBank/DDBJ whole genome shotgun (WGS) entry which is preliminary data.</text>
</comment>
<dbReference type="Pfam" id="PF12969">
    <property type="entry name" value="DUF3857"/>
    <property type="match status" value="1"/>
</dbReference>
<dbReference type="RefSeq" id="WP_144846952.1">
    <property type="nucleotide sequence ID" value="NZ_VMRJ01000002.1"/>
</dbReference>
<dbReference type="OrthoDB" id="8595007at2"/>
<feature type="domain" description="DUF3857" evidence="2">
    <location>
        <begin position="86"/>
        <end position="231"/>
    </location>
</feature>
<keyword evidence="4" id="KW-1185">Reference proteome</keyword>
<evidence type="ECO:0000313" key="4">
    <source>
        <dbReference type="Proteomes" id="UP000317624"/>
    </source>
</evidence>
<gene>
    <name evidence="3" type="ORF">FNT36_09815</name>
</gene>
<dbReference type="Gene3D" id="2.60.40.3140">
    <property type="match status" value="1"/>
</dbReference>
<reference evidence="3 4" key="1">
    <citation type="submission" date="2019-07" db="EMBL/GenBank/DDBJ databases">
        <title>Hymenobacter sp. straun FUR1 Genome sequencing and assembly.</title>
        <authorList>
            <person name="Chhetri G."/>
        </authorList>
    </citation>
    <scope>NUCLEOTIDE SEQUENCE [LARGE SCALE GENOMIC DNA]</scope>
    <source>
        <strain evidence="3 4">Fur1</strain>
    </source>
</reference>
<organism evidence="3 4">
    <name type="scientific">Hymenobacter setariae</name>
    <dbReference type="NCBI Taxonomy" id="2594794"/>
    <lineage>
        <taxon>Bacteria</taxon>
        <taxon>Pseudomonadati</taxon>
        <taxon>Bacteroidota</taxon>
        <taxon>Cytophagia</taxon>
        <taxon>Cytophagales</taxon>
        <taxon>Hymenobacteraceae</taxon>
        <taxon>Hymenobacter</taxon>
    </lineage>
</organism>
<dbReference type="InterPro" id="IPR024618">
    <property type="entry name" value="DUF3857"/>
</dbReference>
<evidence type="ECO:0000256" key="1">
    <source>
        <dbReference type="SAM" id="SignalP"/>
    </source>
</evidence>
<name>A0A558BYW3_9BACT</name>
<dbReference type="Proteomes" id="UP000317624">
    <property type="component" value="Unassembled WGS sequence"/>
</dbReference>
<protein>
    <submittedName>
        <fullName evidence="3">DUF3857 domain-containing protein</fullName>
    </submittedName>
</protein>
<dbReference type="AlphaFoldDB" id="A0A558BYW3"/>
<feature type="signal peptide" evidence="1">
    <location>
        <begin position="1"/>
        <end position="24"/>
    </location>
</feature>
<sequence>MPTSPYFRSVLLLSALLPARFALAQKKTSQALPSQLHYAAYHWDETRHQRLPVSAEEATLPAVVLKDFTATEFYFDPVRKGMREFTTEHRIVRVNTADGIEQYNKLAVPVLPGGATVAVRARTISPKGVVVEVQPESMKELKNEAGAGDYRIFALEGVENGSEVEYYYTRERGMSHFGREVLQGGTPEHDVAFELIAPTTLTFEAKVYNSTAKVQTDTLTAGKRILRVQVPALEALHNEAFAEPKAHRARVEYKLAYVANKGDARQFTWADASQTMHQVVYTLSKDEAKAVSTVLKAANAPAGASLPERIAAVESYVKLNYNLDPSAESALTRVVATHNAPELGFVRLLGALYKALGIEHELVVNTDRSEVPFDGSFDTWGYLDNFFFYFPATKQYLAPSRPDFRLGMVPPGWTGTPALFIKTITLGSIESAVGTVREVAALPATASPHNMAVQVSFAPTLDKATVHLHQEFGGYHGAQLQAIYPLVPADKQTELLLELQKPVVPDGTFLKTTAKNGERGLNILTKPFTVDSDLESASLLDKAGPRYLFKIGTLIGPQTELYQQEARQFDVENDFNREYSRQLVVELPAGYSVRNLQDLNMEVKAGADPAAPVYFFRSAYTQQGQKLTVTSTEAYHQIYWPKKDFEAYRSVVNASANFNKIVLVLEKK</sequence>